<evidence type="ECO:0000256" key="1">
    <source>
        <dbReference type="SAM" id="Phobius"/>
    </source>
</evidence>
<dbReference type="RefSeq" id="WP_231913485.1">
    <property type="nucleotide sequence ID" value="NZ_LDYE01000007.1"/>
</dbReference>
<feature type="transmembrane region" description="Helical" evidence="1">
    <location>
        <begin position="83"/>
        <end position="106"/>
    </location>
</feature>
<name>A0A2A9DRJ9_9CORY</name>
<keyword evidence="1" id="KW-0472">Membrane</keyword>
<dbReference type="EMBL" id="PDJF01000001">
    <property type="protein sequence ID" value="PFG28986.1"/>
    <property type="molecule type" value="Genomic_DNA"/>
</dbReference>
<dbReference type="STRING" id="1724.GCA_001044175_02024"/>
<comment type="caution">
    <text evidence="2">The sequence shown here is derived from an EMBL/GenBank/DDBJ whole genome shotgun (WGS) entry which is preliminary data.</text>
</comment>
<evidence type="ECO:0000313" key="2">
    <source>
        <dbReference type="EMBL" id="PFG28986.1"/>
    </source>
</evidence>
<feature type="transmembrane region" description="Helical" evidence="1">
    <location>
        <begin position="112"/>
        <end position="132"/>
    </location>
</feature>
<sequence length="135" mass="14751">MVEESTPQRWVRTDFSRGEAVGALVWLSVGALLSMFLEVMYLGARVQLPNGTALALPVTIFFALGFNYVFTRTAMLWTKRTGIVLLPLGVWTAGFLLMAVIGPAMGDQWVVASARGVGLFFCGIVGGVWPLLRRQ</sequence>
<protein>
    <submittedName>
        <fullName evidence="2">Uncharacterized protein</fullName>
    </submittedName>
</protein>
<feature type="transmembrane region" description="Helical" evidence="1">
    <location>
        <begin position="54"/>
        <end position="71"/>
    </location>
</feature>
<evidence type="ECO:0000313" key="3">
    <source>
        <dbReference type="Proteomes" id="UP000221653"/>
    </source>
</evidence>
<keyword evidence="1" id="KW-0812">Transmembrane</keyword>
<keyword evidence="1" id="KW-1133">Transmembrane helix</keyword>
<organism evidence="2 3">
    <name type="scientific">Corynebacterium renale</name>
    <dbReference type="NCBI Taxonomy" id="1724"/>
    <lineage>
        <taxon>Bacteria</taxon>
        <taxon>Bacillati</taxon>
        <taxon>Actinomycetota</taxon>
        <taxon>Actinomycetes</taxon>
        <taxon>Mycobacteriales</taxon>
        <taxon>Corynebacteriaceae</taxon>
        <taxon>Corynebacterium</taxon>
    </lineage>
</organism>
<dbReference type="Proteomes" id="UP000221653">
    <property type="component" value="Unassembled WGS sequence"/>
</dbReference>
<keyword evidence="3" id="KW-1185">Reference proteome</keyword>
<dbReference type="AlphaFoldDB" id="A0A2A9DRJ9"/>
<reference evidence="2 3" key="1">
    <citation type="submission" date="2017-10" db="EMBL/GenBank/DDBJ databases">
        <title>Sequencing the genomes of 1000 actinobacteria strains.</title>
        <authorList>
            <person name="Klenk H.-P."/>
        </authorList>
    </citation>
    <scope>NUCLEOTIDE SEQUENCE [LARGE SCALE GENOMIC DNA]</scope>
    <source>
        <strain evidence="2 3">DSM 20688</strain>
    </source>
</reference>
<feature type="transmembrane region" description="Helical" evidence="1">
    <location>
        <begin position="21"/>
        <end position="42"/>
    </location>
</feature>
<accession>A0A2A9DRJ9</accession>
<gene>
    <name evidence="2" type="ORF">ATK06_2116</name>
</gene>
<proteinExistence type="predicted"/>